<dbReference type="Pfam" id="PF00595">
    <property type="entry name" value="PDZ"/>
    <property type="match status" value="1"/>
</dbReference>
<evidence type="ECO:0000313" key="9">
    <source>
        <dbReference type="Proteomes" id="UP000389128"/>
    </source>
</evidence>
<dbReference type="CDD" id="cd06782">
    <property type="entry name" value="cpPDZ_CPP-like"/>
    <property type="match status" value="1"/>
</dbReference>
<evidence type="ECO:0000313" key="8">
    <source>
        <dbReference type="EMBL" id="TYC54344.1"/>
    </source>
</evidence>
<dbReference type="Proteomes" id="UP000389128">
    <property type="component" value="Unassembled WGS sequence"/>
</dbReference>
<dbReference type="Pfam" id="PF17804">
    <property type="entry name" value="TSP_NTD"/>
    <property type="match status" value="1"/>
</dbReference>
<accession>A0A6C2CK25</accession>
<dbReference type="GO" id="GO:0008236">
    <property type="term" value="F:serine-type peptidase activity"/>
    <property type="evidence" value="ECO:0007669"/>
    <property type="project" value="UniProtKB-KW"/>
</dbReference>
<proteinExistence type="inferred from homology"/>
<feature type="signal peptide" evidence="6">
    <location>
        <begin position="1"/>
        <end position="24"/>
    </location>
</feature>
<evidence type="ECO:0000256" key="4">
    <source>
        <dbReference type="ARBA" id="ARBA00022825"/>
    </source>
</evidence>
<sequence>MQRSKRVKKSLILALLTVAFSTQAISLEPSSTLRLAPTKEQAQTAYLSAQLLGRYHYKTQPLDDALSEKIFDRYLKSLDPERLFFTQSDVDAFSEARTRLDDAIQRGNLAVPFAMFQRYEQRAVERLSTAREQLKQGFDFSQKESYPYARDKAPWPRDDAEARDLWRKRAKNDWLRLKLAGKDDKAIRETLEKRYDNYLARTQRNKSDDVFQIFMNAFAMSIEPHTNYLGRSASDDFDISMRLSLVGIGAVLQERDEYITIRELVAGGPAAKSGKLAVGDRIVGVGQADGSVSDVVGSRVDEVVKLIRGTKDTKVLLDILPAESGPDGKHKLISLVRDKIKLEEQAAKKSVIKVSEGAVQRKVGVITLPTFYEDFEGRRRGDKEFRSASRDVVRLIDELKKEKVDGLLIDLRNNGGGSLREAVELTGLFIDKGPVVQQRRPDGKIGVESDDNAGVAWDGPMAVLINRGSASASEIFAAALQDYGRAPIIGESSFGKGTVQTLINLDEVAKNDKPKFGELKMTVAQFFRVNGGTTQLKGVTPDIRFPSIADPDSYGESSYDNALPWIQIDAATFKPAGNLKDVVPALQSRHQARIGKDKEFQLLLEDVAEIRRLRETKLISLNETERRKEKETQEARLKAREKGDAKDKLAAIRDDGLQSGERSLAADLAAEKARKDVKDVLLDEAARIVADEAELSNAKPQLAMREKAKAAGQAIR</sequence>
<keyword evidence="6" id="KW-0732">Signal</keyword>
<dbReference type="Gene3D" id="3.90.226.10">
    <property type="entry name" value="2-enoyl-CoA Hydratase, Chain A, domain 1"/>
    <property type="match status" value="1"/>
</dbReference>
<keyword evidence="3 5" id="KW-0378">Hydrolase</keyword>
<dbReference type="GO" id="GO:0004175">
    <property type="term" value="F:endopeptidase activity"/>
    <property type="evidence" value="ECO:0007669"/>
    <property type="project" value="TreeGrafter"/>
</dbReference>
<evidence type="ECO:0000256" key="3">
    <source>
        <dbReference type="ARBA" id="ARBA00022801"/>
    </source>
</evidence>
<protein>
    <submittedName>
        <fullName evidence="8">Tail-specific protease</fullName>
    </submittedName>
</protein>
<dbReference type="PANTHER" id="PTHR32060">
    <property type="entry name" value="TAIL-SPECIFIC PROTEASE"/>
    <property type="match status" value="1"/>
</dbReference>
<dbReference type="PROSITE" id="PS50106">
    <property type="entry name" value="PDZ"/>
    <property type="match status" value="1"/>
</dbReference>
<evidence type="ECO:0000256" key="6">
    <source>
        <dbReference type="SAM" id="SignalP"/>
    </source>
</evidence>
<name>A0A6C2CK25_9RHOO</name>
<dbReference type="GO" id="GO:0006508">
    <property type="term" value="P:proteolysis"/>
    <property type="evidence" value="ECO:0007669"/>
    <property type="project" value="UniProtKB-KW"/>
</dbReference>
<feature type="domain" description="PDZ" evidence="7">
    <location>
        <begin position="238"/>
        <end position="316"/>
    </location>
</feature>
<dbReference type="InterPro" id="IPR029045">
    <property type="entry name" value="ClpP/crotonase-like_dom_sf"/>
</dbReference>
<comment type="similarity">
    <text evidence="1 5">Belongs to the peptidase S41A family.</text>
</comment>
<dbReference type="GO" id="GO:0007165">
    <property type="term" value="P:signal transduction"/>
    <property type="evidence" value="ECO:0007669"/>
    <property type="project" value="TreeGrafter"/>
</dbReference>
<dbReference type="GO" id="GO:0030288">
    <property type="term" value="C:outer membrane-bounded periplasmic space"/>
    <property type="evidence" value="ECO:0007669"/>
    <property type="project" value="TreeGrafter"/>
</dbReference>
<dbReference type="SMART" id="SM00245">
    <property type="entry name" value="TSPc"/>
    <property type="match status" value="1"/>
</dbReference>
<dbReference type="SUPFAM" id="SSF50156">
    <property type="entry name" value="PDZ domain-like"/>
    <property type="match status" value="1"/>
</dbReference>
<feature type="chain" id="PRO_5025493648" evidence="6">
    <location>
        <begin position="25"/>
        <end position="716"/>
    </location>
</feature>
<dbReference type="InterPro" id="IPR004447">
    <property type="entry name" value="Peptidase_S41A"/>
</dbReference>
<comment type="caution">
    <text evidence="8">The sequence shown here is derived from an EMBL/GenBank/DDBJ whole genome shotgun (WGS) entry which is preliminary data.</text>
</comment>
<dbReference type="SUPFAM" id="SSF52096">
    <property type="entry name" value="ClpP/crotonase"/>
    <property type="match status" value="1"/>
</dbReference>
<dbReference type="FunFam" id="3.90.226.10:FF:000090">
    <property type="entry name" value="Tail-specific protease"/>
    <property type="match status" value="1"/>
</dbReference>
<organism evidence="8 9">
    <name type="scientific">Zoogloea oleivorans</name>
    <dbReference type="NCBI Taxonomy" id="1552750"/>
    <lineage>
        <taxon>Bacteria</taxon>
        <taxon>Pseudomonadati</taxon>
        <taxon>Pseudomonadota</taxon>
        <taxon>Betaproteobacteria</taxon>
        <taxon>Rhodocyclales</taxon>
        <taxon>Zoogloeaceae</taxon>
        <taxon>Zoogloea</taxon>
    </lineage>
</organism>
<dbReference type="CDD" id="cd07560">
    <property type="entry name" value="Peptidase_S41_CPP"/>
    <property type="match status" value="1"/>
</dbReference>
<dbReference type="NCBIfam" id="TIGR00225">
    <property type="entry name" value="prc"/>
    <property type="match status" value="1"/>
</dbReference>
<dbReference type="EMBL" id="SDKK01000021">
    <property type="protein sequence ID" value="TYC54344.1"/>
    <property type="molecule type" value="Genomic_DNA"/>
</dbReference>
<keyword evidence="9" id="KW-1185">Reference proteome</keyword>
<evidence type="ECO:0000256" key="2">
    <source>
        <dbReference type="ARBA" id="ARBA00022670"/>
    </source>
</evidence>
<dbReference type="Pfam" id="PF11818">
    <property type="entry name" value="DUF3340"/>
    <property type="match status" value="1"/>
</dbReference>
<dbReference type="OrthoDB" id="9812068at2"/>
<dbReference type="PANTHER" id="PTHR32060:SF22">
    <property type="entry name" value="CARBOXYL-TERMINAL-PROCESSING PEPTIDASE 3, CHLOROPLASTIC"/>
    <property type="match status" value="1"/>
</dbReference>
<reference evidence="8 9" key="1">
    <citation type="submission" date="2019-01" db="EMBL/GenBank/DDBJ databases">
        <title>Zoogloea oleivorans genome sequencing and assembly.</title>
        <authorList>
            <person name="Tancsics A."/>
            <person name="Farkas M."/>
            <person name="Kriszt B."/>
            <person name="Maroti G."/>
            <person name="Horvath B."/>
        </authorList>
    </citation>
    <scope>NUCLEOTIDE SEQUENCE [LARGE SCALE GENOMIC DNA]</scope>
    <source>
        <strain evidence="8 9">Buc</strain>
    </source>
</reference>
<dbReference type="InterPro" id="IPR040573">
    <property type="entry name" value="TSP_N"/>
</dbReference>
<dbReference type="InterPro" id="IPR005151">
    <property type="entry name" value="Tail-specific_protease"/>
</dbReference>
<dbReference type="InterPro" id="IPR001478">
    <property type="entry name" value="PDZ"/>
</dbReference>
<keyword evidence="2 5" id="KW-0645">Protease</keyword>
<dbReference type="InterPro" id="IPR020992">
    <property type="entry name" value="Tail_Prtase_C"/>
</dbReference>
<evidence type="ECO:0000256" key="1">
    <source>
        <dbReference type="ARBA" id="ARBA00009179"/>
    </source>
</evidence>
<gene>
    <name evidence="8" type="ORF">ETQ85_19140</name>
</gene>
<evidence type="ECO:0000259" key="7">
    <source>
        <dbReference type="PROSITE" id="PS50106"/>
    </source>
</evidence>
<dbReference type="AlphaFoldDB" id="A0A6C2CK25"/>
<dbReference type="Gene3D" id="2.30.42.10">
    <property type="match status" value="1"/>
</dbReference>
<keyword evidence="4 5" id="KW-0720">Serine protease</keyword>
<dbReference type="Pfam" id="PF03572">
    <property type="entry name" value="Peptidase_S41"/>
    <property type="match status" value="1"/>
</dbReference>
<dbReference type="InterPro" id="IPR036034">
    <property type="entry name" value="PDZ_sf"/>
</dbReference>
<evidence type="ECO:0000256" key="5">
    <source>
        <dbReference type="RuleBase" id="RU004404"/>
    </source>
</evidence>
<dbReference type="SMART" id="SM00228">
    <property type="entry name" value="PDZ"/>
    <property type="match status" value="1"/>
</dbReference>